<keyword evidence="2" id="KW-1185">Reference proteome</keyword>
<evidence type="ECO:0000313" key="1">
    <source>
        <dbReference type="EMBL" id="UUX50991.1"/>
    </source>
</evidence>
<name>A0A9J7AUI6_9PROT</name>
<evidence type="ECO:0000313" key="2">
    <source>
        <dbReference type="Proteomes" id="UP001060336"/>
    </source>
</evidence>
<dbReference type="KEGG" id="naci:NUH88_04690"/>
<sequence length="259" mass="28811">MIREWLTYLTTPCPAPYRRMGFLRECVGIESRYRRNRSNWAPHLERSRKLILGAAERCESRDTVLIFGAGLLYDVPLSGLLGRFDKVILADLLFMGPARRAARENPRLELVTLDVTASLAALAEGRTEVGSPPAYLDDPTISLVVSANVLSQLPIVPNEYLEERFGQSDAAAEELGRKLIRAHLDYLAAFSCPVALITDEARIVRDSTGSETATVSALHDVALPDGGESWNWEICPLGEIDRHHSVTHRVKGYEAFPKR</sequence>
<dbReference type="EMBL" id="CP102480">
    <property type="protein sequence ID" value="UUX50991.1"/>
    <property type="molecule type" value="Genomic_DNA"/>
</dbReference>
<proteinExistence type="predicted"/>
<dbReference type="AlphaFoldDB" id="A0A9J7AUI6"/>
<protein>
    <submittedName>
        <fullName evidence="1">Uncharacterized protein</fullName>
    </submittedName>
</protein>
<dbReference type="Proteomes" id="UP001060336">
    <property type="component" value="Chromosome"/>
</dbReference>
<reference evidence="1" key="1">
    <citation type="submission" date="2022-08" db="EMBL/GenBank/DDBJ databases">
        <title>Nisaea acidiphila sp. nov., isolated from a marine algal debris and emended description of the genus Nisaea Urios et al. 2008.</title>
        <authorList>
            <person name="Kwon K."/>
        </authorList>
    </citation>
    <scope>NUCLEOTIDE SEQUENCE</scope>
    <source>
        <strain evidence="1">MEBiC11861</strain>
    </source>
</reference>
<dbReference type="RefSeq" id="WP_257770259.1">
    <property type="nucleotide sequence ID" value="NZ_CP102480.1"/>
</dbReference>
<accession>A0A9J7AUI6</accession>
<organism evidence="1 2">
    <name type="scientific">Nisaea acidiphila</name>
    <dbReference type="NCBI Taxonomy" id="1862145"/>
    <lineage>
        <taxon>Bacteria</taxon>
        <taxon>Pseudomonadati</taxon>
        <taxon>Pseudomonadota</taxon>
        <taxon>Alphaproteobacteria</taxon>
        <taxon>Rhodospirillales</taxon>
        <taxon>Thalassobaculaceae</taxon>
        <taxon>Nisaea</taxon>
    </lineage>
</organism>
<gene>
    <name evidence="1" type="ORF">NUH88_04690</name>
</gene>